<dbReference type="PANTHER" id="PTHR31042:SF150">
    <property type="entry name" value="OS06G0661900 PROTEIN"/>
    <property type="match status" value="1"/>
</dbReference>
<dbReference type="InterPro" id="IPR003406">
    <property type="entry name" value="Glyco_trans_14"/>
</dbReference>
<dbReference type="GO" id="GO:0016757">
    <property type="term" value="F:glycosyltransferase activity"/>
    <property type="evidence" value="ECO:0007669"/>
    <property type="project" value="UniProtKB-KW"/>
</dbReference>
<comment type="subcellular location">
    <subcellularLocation>
        <location evidence="1">Membrane</location>
        <topology evidence="1">Single-pass type II membrane protein</topology>
    </subcellularLocation>
</comment>
<evidence type="ECO:0000313" key="8">
    <source>
        <dbReference type="Proteomes" id="UP000039865"/>
    </source>
</evidence>
<dbReference type="OrthoDB" id="191334at2759"/>
<proteinExistence type="predicted"/>
<accession>A0A078ANH8</accession>
<keyword evidence="2 7" id="KW-0328">Glycosyltransferase</keyword>
<gene>
    <name evidence="7" type="primary">Contig5861.g6283</name>
    <name evidence="7" type="ORF">STYLEM_12943</name>
</gene>
<dbReference type="InParanoid" id="A0A078ANH8"/>
<keyword evidence="6" id="KW-0812">Transmembrane</keyword>
<keyword evidence="8" id="KW-1185">Reference proteome</keyword>
<sequence length="334" mass="38788">MESVNRTLFNLAMAIQFIFIFCLFSSANRYVSINKIENMCYFLDCQLSNQLAVKAGEGLGIKDSKQHPKIAFLFLVVDKVNNPQVWDTFFQNADARKYSVYFHSKNKDVDSLNFRSVNQHIHIETIPTEWGGIGLWLAMSSLLNNSFVDQGNQRFVFLSQACIPLYSFNELYEMLLRQGNSMIEIPQSGDGIFPRYNYLRRYAREDQILKHCQWLILNRIHTGMLVQEHERAKRFLLEEIEYGTPNVYFQDEAVIGTMLYKLGQRNMITHQCVTYTKWDPPTSASPIQYQRVDKTLVQTARVGGCLFLRKVGPDAEIIDDYLQLIRNRKSITNS</sequence>
<evidence type="ECO:0000313" key="7">
    <source>
        <dbReference type="EMBL" id="CDW83890.1"/>
    </source>
</evidence>
<dbReference type="PANTHER" id="PTHR31042">
    <property type="entry name" value="CORE-2/I-BRANCHING BETA-1,6-N-ACETYLGLUCOSAMINYLTRANSFERASE FAMILY PROTEIN-RELATED"/>
    <property type="match status" value="1"/>
</dbReference>
<reference evidence="7 8" key="1">
    <citation type="submission" date="2014-06" db="EMBL/GenBank/DDBJ databases">
        <authorList>
            <person name="Swart Estienne"/>
        </authorList>
    </citation>
    <scope>NUCLEOTIDE SEQUENCE [LARGE SCALE GENOMIC DNA]</scope>
    <source>
        <strain evidence="7 8">130c</strain>
    </source>
</reference>
<keyword evidence="3 7" id="KW-0808">Transferase</keyword>
<dbReference type="EMBL" id="CCKQ01012284">
    <property type="protein sequence ID" value="CDW83890.1"/>
    <property type="molecule type" value="Genomic_DNA"/>
</dbReference>
<feature type="transmembrane region" description="Helical" evidence="6">
    <location>
        <begin position="7"/>
        <end position="27"/>
    </location>
</feature>
<evidence type="ECO:0000256" key="1">
    <source>
        <dbReference type="ARBA" id="ARBA00004606"/>
    </source>
</evidence>
<dbReference type="AlphaFoldDB" id="A0A078ANH8"/>
<evidence type="ECO:0000256" key="3">
    <source>
        <dbReference type="ARBA" id="ARBA00022679"/>
    </source>
</evidence>
<protein>
    <submittedName>
        <fullName evidence="7">Core-2 i-branching beta--n-acetylglucosaminyltransferase family protein</fullName>
    </submittedName>
</protein>
<dbReference type="Pfam" id="PF02485">
    <property type="entry name" value="Branch"/>
    <property type="match status" value="1"/>
</dbReference>
<dbReference type="OMA" id="EEYPFQR"/>
<keyword evidence="5" id="KW-0325">Glycoprotein</keyword>
<name>A0A078ANH8_STYLE</name>
<evidence type="ECO:0000256" key="2">
    <source>
        <dbReference type="ARBA" id="ARBA00022676"/>
    </source>
</evidence>
<evidence type="ECO:0000256" key="4">
    <source>
        <dbReference type="ARBA" id="ARBA00023136"/>
    </source>
</evidence>
<evidence type="ECO:0000256" key="6">
    <source>
        <dbReference type="SAM" id="Phobius"/>
    </source>
</evidence>
<evidence type="ECO:0000256" key="5">
    <source>
        <dbReference type="ARBA" id="ARBA00023180"/>
    </source>
</evidence>
<keyword evidence="6" id="KW-1133">Transmembrane helix</keyword>
<dbReference type="InterPro" id="IPR044174">
    <property type="entry name" value="BC10-like"/>
</dbReference>
<dbReference type="GO" id="GO:0016020">
    <property type="term" value="C:membrane"/>
    <property type="evidence" value="ECO:0007669"/>
    <property type="project" value="UniProtKB-SubCell"/>
</dbReference>
<keyword evidence="4 6" id="KW-0472">Membrane</keyword>
<organism evidence="7 8">
    <name type="scientific">Stylonychia lemnae</name>
    <name type="common">Ciliate</name>
    <dbReference type="NCBI Taxonomy" id="5949"/>
    <lineage>
        <taxon>Eukaryota</taxon>
        <taxon>Sar</taxon>
        <taxon>Alveolata</taxon>
        <taxon>Ciliophora</taxon>
        <taxon>Intramacronucleata</taxon>
        <taxon>Spirotrichea</taxon>
        <taxon>Stichotrichia</taxon>
        <taxon>Sporadotrichida</taxon>
        <taxon>Oxytrichidae</taxon>
        <taxon>Stylonychinae</taxon>
        <taxon>Stylonychia</taxon>
    </lineage>
</organism>
<dbReference type="Proteomes" id="UP000039865">
    <property type="component" value="Unassembled WGS sequence"/>
</dbReference>